<gene>
    <name evidence="1" type="ORF">BCR42DRAFT_429174</name>
</gene>
<organism evidence="1 2">
    <name type="scientific">Absidia repens</name>
    <dbReference type="NCBI Taxonomy" id="90262"/>
    <lineage>
        <taxon>Eukaryota</taxon>
        <taxon>Fungi</taxon>
        <taxon>Fungi incertae sedis</taxon>
        <taxon>Mucoromycota</taxon>
        <taxon>Mucoromycotina</taxon>
        <taxon>Mucoromycetes</taxon>
        <taxon>Mucorales</taxon>
        <taxon>Cunninghamellaceae</taxon>
        <taxon>Absidia</taxon>
    </lineage>
</organism>
<accession>A0A1X2HXA6</accession>
<reference evidence="1 2" key="1">
    <citation type="submission" date="2016-07" db="EMBL/GenBank/DDBJ databases">
        <title>Pervasive Adenine N6-methylation of Active Genes in Fungi.</title>
        <authorList>
            <consortium name="DOE Joint Genome Institute"/>
            <person name="Mondo S.J."/>
            <person name="Dannebaum R.O."/>
            <person name="Kuo R.C."/>
            <person name="Labutti K."/>
            <person name="Haridas S."/>
            <person name="Kuo A."/>
            <person name="Salamov A."/>
            <person name="Ahrendt S.R."/>
            <person name="Lipzen A."/>
            <person name="Sullivan W."/>
            <person name="Andreopoulos W.B."/>
            <person name="Clum A."/>
            <person name="Lindquist E."/>
            <person name="Daum C."/>
            <person name="Ramamoorthy G.K."/>
            <person name="Gryganskyi A."/>
            <person name="Culley D."/>
            <person name="Magnuson J.K."/>
            <person name="James T.Y."/>
            <person name="O'Malley M.A."/>
            <person name="Stajich J.E."/>
            <person name="Spatafora J.W."/>
            <person name="Visel A."/>
            <person name="Grigoriev I.V."/>
        </authorList>
    </citation>
    <scope>NUCLEOTIDE SEQUENCE [LARGE SCALE GENOMIC DNA]</scope>
    <source>
        <strain evidence="1 2">NRRL 1336</strain>
    </source>
</reference>
<comment type="caution">
    <text evidence="1">The sequence shown here is derived from an EMBL/GenBank/DDBJ whole genome shotgun (WGS) entry which is preliminary data.</text>
</comment>
<name>A0A1X2HXA6_9FUNG</name>
<dbReference type="EMBL" id="MCGE01000050">
    <property type="protein sequence ID" value="ORZ04491.1"/>
    <property type="molecule type" value="Genomic_DNA"/>
</dbReference>
<proteinExistence type="predicted"/>
<evidence type="ECO:0000313" key="1">
    <source>
        <dbReference type="EMBL" id="ORZ04491.1"/>
    </source>
</evidence>
<dbReference type="Proteomes" id="UP000193560">
    <property type="component" value="Unassembled WGS sequence"/>
</dbReference>
<protein>
    <submittedName>
        <fullName evidence="1">Uncharacterized protein</fullName>
    </submittedName>
</protein>
<keyword evidence="2" id="KW-1185">Reference proteome</keyword>
<dbReference type="AlphaFoldDB" id="A0A1X2HXA6"/>
<sequence>MAATFQTCEPYYGPYHQPLKLIRSQSQASCYYYQDNQCQTMTRYPRTYLRPGALINVVTLEPPPEGIKCIAGNG</sequence>
<evidence type="ECO:0000313" key="2">
    <source>
        <dbReference type="Proteomes" id="UP000193560"/>
    </source>
</evidence>